<proteinExistence type="predicted"/>
<dbReference type="AlphaFoldDB" id="A0A834JZB6"/>
<accession>A0A834JZB6</accession>
<protein>
    <submittedName>
        <fullName evidence="1">Uncharacterized protein</fullName>
    </submittedName>
</protein>
<gene>
    <name evidence="1" type="ORF">H0235_016991</name>
</gene>
<reference evidence="1" key="1">
    <citation type="journal article" date="2020" name="G3 (Bethesda)">
        <title>High-Quality Assemblies for Three Invasive Social Wasps from the &lt;i&gt;Vespula&lt;/i&gt; Genus.</title>
        <authorList>
            <person name="Harrop T.W.R."/>
            <person name="Guhlin J."/>
            <person name="McLaughlin G.M."/>
            <person name="Permina E."/>
            <person name="Stockwell P."/>
            <person name="Gilligan J."/>
            <person name="Le Lec M.F."/>
            <person name="Gruber M.A.M."/>
            <person name="Quinn O."/>
            <person name="Lovegrove M."/>
            <person name="Duncan E.J."/>
            <person name="Remnant E.J."/>
            <person name="Van Eeckhoven J."/>
            <person name="Graham B."/>
            <person name="Knapp R.A."/>
            <person name="Langford K.W."/>
            <person name="Kronenberg Z."/>
            <person name="Press M.O."/>
            <person name="Eacker S.M."/>
            <person name="Wilson-Rankin E.E."/>
            <person name="Purcell J."/>
            <person name="Lester P.J."/>
            <person name="Dearden P.K."/>
        </authorList>
    </citation>
    <scope>NUCLEOTIDE SEQUENCE</scope>
    <source>
        <strain evidence="1">Volc-1</strain>
    </source>
</reference>
<evidence type="ECO:0000313" key="1">
    <source>
        <dbReference type="EMBL" id="KAF7394396.1"/>
    </source>
</evidence>
<name>A0A834JZB6_VESPE</name>
<comment type="caution">
    <text evidence="1">The sequence shown here is derived from an EMBL/GenBank/DDBJ whole genome shotgun (WGS) entry which is preliminary data.</text>
</comment>
<keyword evidence="2" id="KW-1185">Reference proteome</keyword>
<evidence type="ECO:0000313" key="2">
    <source>
        <dbReference type="Proteomes" id="UP000600918"/>
    </source>
</evidence>
<sequence length="227" mass="25749">MRGIGVRGVMEDGADSSLARTRKKPSSTLRLRVPVVPAVLPENTLINPETGEPAVFCGIPTVSRDVISISEMVRDYGLQFSHDTSNEIDFSFGTDIGYLVEEDFKFPGEKRRGFQTRQYTEHDNTIGHYKSDDFLSSYVNSIRLGTRTANACVRKMNFLERSDAIEKRKAEFLFQFPGEKLMRRSKGRNNGEGIVDVLRVMRELEGDRVQRHVRKAIIITSLIISYP</sequence>
<organism evidence="1 2">
    <name type="scientific">Vespula pensylvanica</name>
    <name type="common">Western yellow jacket</name>
    <name type="synonym">Wasp</name>
    <dbReference type="NCBI Taxonomy" id="30213"/>
    <lineage>
        <taxon>Eukaryota</taxon>
        <taxon>Metazoa</taxon>
        <taxon>Ecdysozoa</taxon>
        <taxon>Arthropoda</taxon>
        <taxon>Hexapoda</taxon>
        <taxon>Insecta</taxon>
        <taxon>Pterygota</taxon>
        <taxon>Neoptera</taxon>
        <taxon>Endopterygota</taxon>
        <taxon>Hymenoptera</taxon>
        <taxon>Apocrita</taxon>
        <taxon>Aculeata</taxon>
        <taxon>Vespoidea</taxon>
        <taxon>Vespidae</taxon>
        <taxon>Vespinae</taxon>
        <taxon>Vespula</taxon>
    </lineage>
</organism>
<dbReference type="Proteomes" id="UP000600918">
    <property type="component" value="Unassembled WGS sequence"/>
</dbReference>
<dbReference type="EMBL" id="JACSDY010000021">
    <property type="protein sequence ID" value="KAF7394396.1"/>
    <property type="molecule type" value="Genomic_DNA"/>
</dbReference>